<comment type="domain">
    <text evidence="5">The RxLR-dEER motif acts to carry the protein into the host cell cytoplasm through binding to cell surface phosphatidylinositol-3-phosphate.</text>
</comment>
<evidence type="ECO:0000313" key="8">
    <source>
        <dbReference type="EMBL" id="KAE9346320.1"/>
    </source>
</evidence>
<feature type="chain" id="PRO_5034169617" description="RxLR effector protein" evidence="5">
    <location>
        <begin position="22"/>
        <end position="127"/>
    </location>
</feature>
<evidence type="ECO:0000256" key="5">
    <source>
        <dbReference type="RuleBase" id="RU367124"/>
    </source>
</evidence>
<name>A0A6A3MUJ7_9STRA</name>
<evidence type="ECO:0000313" key="6">
    <source>
        <dbReference type="EMBL" id="KAE9027819.1"/>
    </source>
</evidence>
<keyword evidence="4 5" id="KW-0732">Signal</keyword>
<comment type="similarity">
    <text evidence="2 5">Belongs to the RxLR effector family.</text>
</comment>
<evidence type="ECO:0000256" key="1">
    <source>
        <dbReference type="ARBA" id="ARBA00004613"/>
    </source>
</evidence>
<dbReference type="InterPro" id="IPR031825">
    <property type="entry name" value="RXLR"/>
</dbReference>
<dbReference type="EMBL" id="QXFV01000526">
    <property type="protein sequence ID" value="KAE9035052.1"/>
    <property type="molecule type" value="Genomic_DNA"/>
</dbReference>
<gene>
    <name evidence="7" type="ORF">PR001_g9471</name>
    <name evidence="6" type="ORF">PR002_g10566</name>
    <name evidence="8" type="ORF">PR003_g7502</name>
</gene>
<keyword evidence="3 5" id="KW-0964">Secreted</keyword>
<organism evidence="7 9">
    <name type="scientific">Phytophthora rubi</name>
    <dbReference type="NCBI Taxonomy" id="129364"/>
    <lineage>
        <taxon>Eukaryota</taxon>
        <taxon>Sar</taxon>
        <taxon>Stramenopiles</taxon>
        <taxon>Oomycota</taxon>
        <taxon>Peronosporomycetes</taxon>
        <taxon>Peronosporales</taxon>
        <taxon>Peronosporaceae</taxon>
        <taxon>Phytophthora</taxon>
    </lineage>
</organism>
<keyword evidence="10" id="KW-1185">Reference proteome</keyword>
<proteinExistence type="inferred from homology"/>
<comment type="subcellular location">
    <subcellularLocation>
        <location evidence="1 5">Secreted</location>
    </subcellularLocation>
</comment>
<comment type="function">
    <text evidence="5">Effector that suppresses plant defense responses during pathogen infection.</text>
</comment>
<dbReference type="EMBL" id="QXFT01000355">
    <property type="protein sequence ID" value="KAE9346320.1"/>
    <property type="molecule type" value="Genomic_DNA"/>
</dbReference>
<evidence type="ECO:0000313" key="9">
    <source>
        <dbReference type="Proteomes" id="UP000429607"/>
    </source>
</evidence>
<dbReference type="AlphaFoldDB" id="A0A6A3MUJ7"/>
<dbReference type="EMBL" id="QXFU01000603">
    <property type="protein sequence ID" value="KAE9027819.1"/>
    <property type="molecule type" value="Genomic_DNA"/>
</dbReference>
<evidence type="ECO:0000313" key="11">
    <source>
        <dbReference type="Proteomes" id="UP000435112"/>
    </source>
</evidence>
<evidence type="ECO:0000313" key="7">
    <source>
        <dbReference type="EMBL" id="KAE9035052.1"/>
    </source>
</evidence>
<feature type="signal peptide" evidence="5">
    <location>
        <begin position="1"/>
        <end position="21"/>
    </location>
</feature>
<dbReference type="Proteomes" id="UP000435112">
    <property type="component" value="Unassembled WGS sequence"/>
</dbReference>
<dbReference type="GO" id="GO:0005576">
    <property type="term" value="C:extracellular region"/>
    <property type="evidence" value="ECO:0007669"/>
    <property type="project" value="UniProtKB-SubCell"/>
</dbReference>
<dbReference type="OrthoDB" id="10374189at2759"/>
<sequence length="127" mass="14394">MRLSNTLVVFCAAVLLASGHALSETTEADQAIVSKLAPLELGASINALAGENKRSLRSHDDDDEEEERYKQWKISGLKLGPWNDFFKKWHANGRSPSQIETKLKKLKQLTPTERSTILRYYQDTYTI</sequence>
<evidence type="ECO:0000256" key="4">
    <source>
        <dbReference type="ARBA" id="ARBA00022729"/>
    </source>
</evidence>
<comment type="caution">
    <text evidence="7">The sequence shown here is derived from an EMBL/GenBank/DDBJ whole genome shotgun (WGS) entry which is preliminary data.</text>
</comment>
<evidence type="ECO:0000256" key="3">
    <source>
        <dbReference type="ARBA" id="ARBA00022525"/>
    </source>
</evidence>
<accession>A0A6A3MUJ7</accession>
<reference evidence="9 11" key="1">
    <citation type="submission" date="2018-09" db="EMBL/GenBank/DDBJ databases">
        <title>Genomic investigation of the strawberry pathogen Phytophthora fragariae indicates pathogenicity is determined by transcriptional variation in three key races.</title>
        <authorList>
            <person name="Adams T.M."/>
            <person name="Armitage A.D."/>
            <person name="Sobczyk M.K."/>
            <person name="Bates H.J."/>
            <person name="Dunwell J.M."/>
            <person name="Nellist C.F."/>
            <person name="Harrison R.J."/>
        </authorList>
    </citation>
    <scope>NUCLEOTIDE SEQUENCE [LARGE SCALE GENOMIC DNA]</scope>
    <source>
        <strain evidence="7 9">SCRP249</strain>
        <strain evidence="6 11">SCRP324</strain>
        <strain evidence="8 10">SCRP333</strain>
    </source>
</reference>
<protein>
    <recommendedName>
        <fullName evidence="5">RxLR effector protein</fullName>
    </recommendedName>
</protein>
<dbReference type="Pfam" id="PF16810">
    <property type="entry name" value="RXLR"/>
    <property type="match status" value="1"/>
</dbReference>
<evidence type="ECO:0000313" key="10">
    <source>
        <dbReference type="Proteomes" id="UP000434957"/>
    </source>
</evidence>
<dbReference type="Proteomes" id="UP000429607">
    <property type="component" value="Unassembled WGS sequence"/>
</dbReference>
<dbReference type="Proteomes" id="UP000434957">
    <property type="component" value="Unassembled WGS sequence"/>
</dbReference>
<evidence type="ECO:0000256" key="2">
    <source>
        <dbReference type="ARBA" id="ARBA00010400"/>
    </source>
</evidence>